<dbReference type="Gene3D" id="1.10.10.790">
    <property type="entry name" value="Surp module"/>
    <property type="match status" value="1"/>
</dbReference>
<feature type="compositionally biased region" description="Basic and acidic residues" evidence="1">
    <location>
        <begin position="911"/>
        <end position="937"/>
    </location>
</feature>
<accession>A0ABP0U3Q0</accession>
<evidence type="ECO:0000313" key="5">
    <source>
        <dbReference type="Proteomes" id="UP001497512"/>
    </source>
</evidence>
<dbReference type="PANTHER" id="PTHR13384:SF19">
    <property type="entry name" value="G PATCH DOMAIN-CONTAINING PROTEIN 1"/>
    <property type="match status" value="1"/>
</dbReference>
<feature type="domain" description="SURP motif" evidence="2">
    <location>
        <begin position="430"/>
        <end position="472"/>
    </location>
</feature>
<evidence type="ECO:0000313" key="4">
    <source>
        <dbReference type="EMBL" id="CAK9211769.1"/>
    </source>
</evidence>
<feature type="domain" description="G-patch" evidence="3">
    <location>
        <begin position="160"/>
        <end position="180"/>
    </location>
</feature>
<reference evidence="4" key="1">
    <citation type="submission" date="2024-02" db="EMBL/GenBank/DDBJ databases">
        <authorList>
            <consortium name="ELIXIR-Norway"/>
            <consortium name="Elixir Norway"/>
        </authorList>
    </citation>
    <scope>NUCLEOTIDE SEQUENCE</scope>
</reference>
<dbReference type="Proteomes" id="UP001497512">
    <property type="component" value="Chromosome 18"/>
</dbReference>
<evidence type="ECO:0000259" key="2">
    <source>
        <dbReference type="PROSITE" id="PS50128"/>
    </source>
</evidence>
<protein>
    <recommendedName>
        <fullName evidence="6">G patch domain-containing protein TGH</fullName>
    </recommendedName>
</protein>
<evidence type="ECO:0000259" key="3">
    <source>
        <dbReference type="PROSITE" id="PS50174"/>
    </source>
</evidence>
<dbReference type="PROSITE" id="PS50174">
    <property type="entry name" value="G_PATCH"/>
    <property type="match status" value="1"/>
</dbReference>
<feature type="compositionally biased region" description="Basic and acidic residues" evidence="1">
    <location>
        <begin position="882"/>
        <end position="897"/>
    </location>
</feature>
<dbReference type="SUPFAM" id="SSF109905">
    <property type="entry name" value="Surp module (SWAP domain)"/>
    <property type="match status" value="1"/>
</dbReference>
<dbReference type="InterPro" id="IPR000061">
    <property type="entry name" value="Surp"/>
</dbReference>
<feature type="compositionally biased region" description="Basic and acidic residues" evidence="1">
    <location>
        <begin position="857"/>
        <end position="869"/>
    </location>
</feature>
<dbReference type="InterPro" id="IPR011666">
    <property type="entry name" value="DUF1604"/>
</dbReference>
<keyword evidence="5" id="KW-1185">Reference proteome</keyword>
<feature type="region of interest" description="Disordered" evidence="1">
    <location>
        <begin position="1"/>
        <end position="49"/>
    </location>
</feature>
<gene>
    <name evidence="4" type="ORF">CSSPTR1EN2_LOCUS10999</name>
</gene>
<feature type="compositionally biased region" description="Low complexity" evidence="1">
    <location>
        <begin position="1015"/>
        <end position="1025"/>
    </location>
</feature>
<feature type="compositionally biased region" description="Basic residues" evidence="1">
    <location>
        <begin position="973"/>
        <end position="988"/>
    </location>
</feature>
<feature type="compositionally biased region" description="Acidic residues" evidence="1">
    <location>
        <begin position="1"/>
        <end position="10"/>
    </location>
</feature>
<feature type="compositionally biased region" description="Basic and acidic residues" evidence="1">
    <location>
        <begin position="958"/>
        <end position="972"/>
    </location>
</feature>
<feature type="region of interest" description="Disordered" evidence="1">
    <location>
        <begin position="849"/>
        <end position="1025"/>
    </location>
</feature>
<dbReference type="Pfam" id="PF01805">
    <property type="entry name" value="Surp"/>
    <property type="match status" value="1"/>
</dbReference>
<dbReference type="Pfam" id="PF26093">
    <property type="entry name" value="HTH_TGH"/>
    <property type="match status" value="1"/>
</dbReference>
<evidence type="ECO:0000256" key="1">
    <source>
        <dbReference type="SAM" id="MobiDB-lite"/>
    </source>
</evidence>
<organism evidence="4 5">
    <name type="scientific">Sphagnum troendelagicum</name>
    <dbReference type="NCBI Taxonomy" id="128251"/>
    <lineage>
        <taxon>Eukaryota</taxon>
        <taxon>Viridiplantae</taxon>
        <taxon>Streptophyta</taxon>
        <taxon>Embryophyta</taxon>
        <taxon>Bryophyta</taxon>
        <taxon>Sphagnophytina</taxon>
        <taxon>Sphagnopsida</taxon>
        <taxon>Sphagnales</taxon>
        <taxon>Sphagnaceae</taxon>
        <taxon>Sphagnum</taxon>
    </lineage>
</organism>
<name>A0ABP0U3Q0_9BRYO</name>
<dbReference type="SMART" id="SM00648">
    <property type="entry name" value="SWAP"/>
    <property type="match status" value="1"/>
</dbReference>
<feature type="compositionally biased region" description="Basic residues" evidence="1">
    <location>
        <begin position="1005"/>
        <end position="1014"/>
    </location>
</feature>
<dbReference type="PANTHER" id="PTHR13384">
    <property type="entry name" value="G PATCH DOMAIN-CONTAINING PROTEIN 1"/>
    <property type="match status" value="1"/>
</dbReference>
<dbReference type="InterPro" id="IPR035967">
    <property type="entry name" value="SWAP/Surp_sf"/>
</dbReference>
<sequence length="1025" mass="113966">MAKDQDDEDYVVYGTPLEREEELGPRKRKEALDQGQARRVAPWNQEVTDSEGRRRFHGAFSGGFSAGYFNTVGSKEGWAPQSFKSSRKARADKREQNAYDFMDEDEKAEINSKELGTSSEFDTFGSTAAELARRQAAQEIAKRPSAIPGPAIDEIVVPVTESIGVRLLLKMGWRHGRVIGPKHIAAAPDARREARKAMMALAPDVASKKVYGADLPQGFQHESAQTSEENFPMEEDEAEIDVPSSIPIFVMNPKKDLHGLGFDPYKNAPEFRERKRARLEEEKNGDSHRGWKGQSEALKKPSLFRPNAGRMGSGFGIGALEDLGEEDEDVYSQGMEFEVQEVEEDDKVTVNVGRPPRALAAPNLNGETLPGFKLASESSSMKKQWFPPPVVPLDFIPFHKFASALQSKGSLLKPEPPDARPPLDTESRKTIEGLASFVAKSGQRFEDMSREKHIGNPAFAFLFGGEGHDYYVRRLWEEEKNLAADGKKQLEVVSRKVDRSRQELNAERRGNLLGETPLVRENVPVASLIAPEDRARLQSALSSTFTKSASATMEVNGATPQFFKNDPAKQARFEQFMKDKFSGGLRKQLGGSSGLSEIQAAHEMMEFESVSTKFLEGPTSSKKTASQSTAGQIMPELATMMGNRFTTGGVEDTSLMEVSHLNKELILREETIKYPRRIENPWRPSSMLCKRFNLLDPYAGKPPPLPKPRSRTESFVLGSSLIDNVTEISLPDPSETGIESSTSLGSKVLAIQDKMPEPPAATKNEEKVDMIVEKPVDLYKAIFSDDSEDDSMEEPSQEVQISATISGSSKIDPAQAATTALNRLVAGDFLESLGKELGLKVPEPQLIAADKSTASRSGEDSNLKSRRGLDSPMDNKAVPTPREVKVPNEQDLIREQDASLATANSRYASKLNEKDSRWGDEDRDKTNALRFEGHTSDEAPTAKQKPYHKGTSAEFNTDDNRTQASRQEERRSKRERKEKRRHKHRRKHSVDEAKKRMKSQDKEGHHRHKRRRHSPASSSATSSSS</sequence>
<evidence type="ECO:0008006" key="6">
    <source>
        <dbReference type="Google" id="ProtNLM"/>
    </source>
</evidence>
<dbReference type="Pfam" id="PF07713">
    <property type="entry name" value="DUF1604"/>
    <property type="match status" value="1"/>
</dbReference>
<dbReference type="PROSITE" id="PS50128">
    <property type="entry name" value="SURP"/>
    <property type="match status" value="1"/>
</dbReference>
<dbReference type="EMBL" id="OZ019910">
    <property type="protein sequence ID" value="CAK9211769.1"/>
    <property type="molecule type" value="Genomic_DNA"/>
</dbReference>
<feature type="compositionally biased region" description="Basic and acidic residues" evidence="1">
    <location>
        <begin position="989"/>
        <end position="1004"/>
    </location>
</feature>
<dbReference type="InterPro" id="IPR000467">
    <property type="entry name" value="G_patch_dom"/>
</dbReference>
<proteinExistence type="predicted"/>